<evidence type="ECO:0000313" key="2">
    <source>
        <dbReference type="EMBL" id="QRG04881.1"/>
    </source>
</evidence>
<name>A0A974PKC8_9HYPH</name>
<proteinExistence type="predicted"/>
<accession>A0A974PKC8</accession>
<feature type="region of interest" description="Disordered" evidence="1">
    <location>
        <begin position="1"/>
        <end position="84"/>
    </location>
</feature>
<dbReference type="AlphaFoldDB" id="A0A974PKC8"/>
<evidence type="ECO:0000313" key="3">
    <source>
        <dbReference type="Proteomes" id="UP000596427"/>
    </source>
</evidence>
<keyword evidence="3" id="KW-1185">Reference proteome</keyword>
<feature type="compositionally biased region" description="Basic and acidic residues" evidence="1">
    <location>
        <begin position="44"/>
        <end position="55"/>
    </location>
</feature>
<evidence type="ECO:0000256" key="1">
    <source>
        <dbReference type="SAM" id="MobiDB-lite"/>
    </source>
</evidence>
<feature type="compositionally biased region" description="Polar residues" evidence="1">
    <location>
        <begin position="1"/>
        <end position="15"/>
    </location>
</feature>
<dbReference type="Proteomes" id="UP000596427">
    <property type="component" value="Chromosome"/>
</dbReference>
<organism evidence="2 3">
    <name type="scientific">Xanthobacter dioxanivorans</name>
    <dbReference type="NCBI Taxonomy" id="2528964"/>
    <lineage>
        <taxon>Bacteria</taxon>
        <taxon>Pseudomonadati</taxon>
        <taxon>Pseudomonadota</taxon>
        <taxon>Alphaproteobacteria</taxon>
        <taxon>Hyphomicrobiales</taxon>
        <taxon>Xanthobacteraceae</taxon>
        <taxon>Xanthobacter</taxon>
    </lineage>
</organism>
<feature type="compositionally biased region" description="Basic and acidic residues" evidence="1">
    <location>
        <begin position="16"/>
        <end position="36"/>
    </location>
</feature>
<feature type="compositionally biased region" description="Basic and acidic residues" evidence="1">
    <location>
        <begin position="62"/>
        <end position="84"/>
    </location>
</feature>
<dbReference type="KEGG" id="xdi:EZH22_17205"/>
<dbReference type="EMBL" id="CP063362">
    <property type="protein sequence ID" value="QRG04881.1"/>
    <property type="molecule type" value="Genomic_DNA"/>
</dbReference>
<protein>
    <submittedName>
        <fullName evidence="2">Stress-induced protein</fullName>
    </submittedName>
</protein>
<gene>
    <name evidence="2" type="ORF">EZH22_17205</name>
</gene>
<sequence length="84" mass="9124">MNNRQQGGSGNPTNDRASEAERKRAEEHQQQQDHGRGQQGGGFEGERERASEAGRKSGQGGADDKHAARERNPASEPVRKSTGR</sequence>
<dbReference type="RefSeq" id="WP_231711016.1">
    <property type="nucleotide sequence ID" value="NZ_CP063362.1"/>
</dbReference>
<reference evidence="2 3" key="1">
    <citation type="submission" date="2020-10" db="EMBL/GenBank/DDBJ databases">
        <title>Degradation of 1,4-Dioxane by Xanthobacter sp. YN2, via a Novel Group-2 Soluble Di-Iron Monooxygenase.</title>
        <authorList>
            <person name="Ma F."/>
            <person name="Wang Y."/>
            <person name="Yang J."/>
            <person name="Guo H."/>
            <person name="Su D."/>
            <person name="Yu L."/>
        </authorList>
    </citation>
    <scope>NUCLEOTIDE SEQUENCE [LARGE SCALE GENOMIC DNA]</scope>
    <source>
        <strain evidence="2 3">YN2</strain>
    </source>
</reference>